<comment type="catalytic activity">
    <reaction evidence="7 8">
        <text>5-phospho-beta-D-ribosylamine + L-glutamate + diphosphate = 5-phospho-alpha-D-ribose 1-diphosphate + L-glutamine + H2O</text>
        <dbReference type="Rhea" id="RHEA:14905"/>
        <dbReference type="ChEBI" id="CHEBI:15377"/>
        <dbReference type="ChEBI" id="CHEBI:29985"/>
        <dbReference type="ChEBI" id="CHEBI:33019"/>
        <dbReference type="ChEBI" id="CHEBI:58017"/>
        <dbReference type="ChEBI" id="CHEBI:58359"/>
        <dbReference type="ChEBI" id="CHEBI:58681"/>
        <dbReference type="EC" id="2.4.2.14"/>
    </reaction>
</comment>
<gene>
    <name evidence="7" type="primary">purF</name>
    <name evidence="13" type="ORF">GGR44_000250</name>
</gene>
<dbReference type="Gene3D" id="3.40.50.2020">
    <property type="match status" value="1"/>
</dbReference>
<dbReference type="GO" id="GO:0006189">
    <property type="term" value="P:'de novo' IMP biosynthetic process"/>
    <property type="evidence" value="ECO:0007669"/>
    <property type="project" value="UniProtKB-UniRule"/>
</dbReference>
<evidence type="ECO:0000256" key="5">
    <source>
        <dbReference type="ARBA" id="ARBA00022755"/>
    </source>
</evidence>
<evidence type="ECO:0000259" key="12">
    <source>
        <dbReference type="PROSITE" id="PS51278"/>
    </source>
</evidence>
<dbReference type="RefSeq" id="WP_183953626.1">
    <property type="nucleotide sequence ID" value="NZ_JACIEB010000001.1"/>
</dbReference>
<accession>A0A7W6DDK6</accession>
<feature type="binding site" evidence="7 11">
    <location>
        <position position="252"/>
    </location>
    <ligand>
        <name>[4Fe-4S] cluster</name>
        <dbReference type="ChEBI" id="CHEBI:49883"/>
    </ligand>
</feature>
<dbReference type="InterPro" id="IPR000836">
    <property type="entry name" value="PRTase_dom"/>
</dbReference>
<evidence type="ECO:0000256" key="2">
    <source>
        <dbReference type="ARBA" id="ARBA00010138"/>
    </source>
</evidence>
<dbReference type="InterPro" id="IPR017932">
    <property type="entry name" value="GATase_2_dom"/>
</dbReference>
<dbReference type="Pfam" id="PF00156">
    <property type="entry name" value="Pribosyltran"/>
    <property type="match status" value="1"/>
</dbReference>
<keyword evidence="7 10" id="KW-0479">Metal-binding</keyword>
<dbReference type="CDD" id="cd06223">
    <property type="entry name" value="PRTases_typeI"/>
    <property type="match status" value="1"/>
</dbReference>
<feature type="binding site" evidence="7 11">
    <location>
        <position position="457"/>
    </location>
    <ligand>
        <name>[4Fe-4S] cluster</name>
        <dbReference type="ChEBI" id="CHEBI:49883"/>
    </ligand>
</feature>
<dbReference type="Gene3D" id="3.60.20.10">
    <property type="entry name" value="Glutamine Phosphoribosylpyrophosphate, subunit 1, domain 1"/>
    <property type="match status" value="1"/>
</dbReference>
<comment type="caution">
    <text evidence="13">The sequence shown here is derived from an EMBL/GenBank/DDBJ whole genome shotgun (WGS) entry which is preliminary data.</text>
</comment>
<dbReference type="InterPro" id="IPR029055">
    <property type="entry name" value="Ntn_hydrolases_N"/>
</dbReference>
<feature type="binding site" evidence="7 11">
    <location>
        <position position="398"/>
    </location>
    <ligand>
        <name>[4Fe-4S] cluster</name>
        <dbReference type="ChEBI" id="CHEBI:49883"/>
    </ligand>
</feature>
<dbReference type="EC" id="2.4.2.14" evidence="7"/>
<evidence type="ECO:0000256" key="10">
    <source>
        <dbReference type="PIRSR" id="PIRSR000485-2"/>
    </source>
</evidence>
<dbReference type="InterPro" id="IPR029057">
    <property type="entry name" value="PRTase-like"/>
</dbReference>
<evidence type="ECO:0000256" key="8">
    <source>
        <dbReference type="PIRNR" id="PIRNR000485"/>
    </source>
</evidence>
<evidence type="ECO:0000256" key="4">
    <source>
        <dbReference type="ARBA" id="ARBA00022679"/>
    </source>
</evidence>
<evidence type="ECO:0000313" key="14">
    <source>
        <dbReference type="Proteomes" id="UP000552757"/>
    </source>
</evidence>
<comment type="cofactor">
    <cofactor evidence="7 10">
        <name>Mg(2+)</name>
        <dbReference type="ChEBI" id="CHEBI:18420"/>
    </cofactor>
    <text evidence="7 10">Binds 1 Mg(2+) ion per subunit.</text>
</comment>
<dbReference type="InterPro" id="IPR005854">
    <property type="entry name" value="PurF"/>
</dbReference>
<keyword evidence="7 10" id="KW-0460">Magnesium</keyword>
<evidence type="ECO:0000256" key="3">
    <source>
        <dbReference type="ARBA" id="ARBA00022676"/>
    </source>
</evidence>
<evidence type="ECO:0000256" key="9">
    <source>
        <dbReference type="PIRSR" id="PIRSR000485-1"/>
    </source>
</evidence>
<dbReference type="InterPro" id="IPR035584">
    <property type="entry name" value="PurF_N"/>
</dbReference>
<feature type="active site" description="Nucleophile" evidence="7 9">
    <location>
        <position position="16"/>
    </location>
</feature>
<keyword evidence="7" id="KW-0004">4Fe-4S</keyword>
<evidence type="ECO:0000256" key="11">
    <source>
        <dbReference type="PIRSR" id="PIRSR000485-3"/>
    </source>
</evidence>
<keyword evidence="4 7" id="KW-0808">Transferase</keyword>
<dbReference type="GO" id="GO:0004044">
    <property type="term" value="F:amidophosphoribosyltransferase activity"/>
    <property type="evidence" value="ECO:0007669"/>
    <property type="project" value="UniProtKB-UniRule"/>
</dbReference>
<dbReference type="GO" id="GO:0051539">
    <property type="term" value="F:4 iron, 4 sulfur cluster binding"/>
    <property type="evidence" value="ECO:0007669"/>
    <property type="project" value="UniProtKB-KW"/>
</dbReference>
<dbReference type="GO" id="GO:0009113">
    <property type="term" value="P:purine nucleobase biosynthetic process"/>
    <property type="evidence" value="ECO:0007669"/>
    <property type="project" value="UniProtKB-UniRule"/>
</dbReference>
<keyword evidence="7 11" id="KW-0408">Iron</keyword>
<feature type="binding site" evidence="7 10">
    <location>
        <position position="299"/>
    </location>
    <ligand>
        <name>Mg(2+)</name>
        <dbReference type="ChEBI" id="CHEBI:18420"/>
    </ligand>
</feature>
<dbReference type="NCBIfam" id="TIGR01134">
    <property type="entry name" value="purF"/>
    <property type="match status" value="1"/>
</dbReference>
<dbReference type="PIRSF" id="PIRSF000485">
    <property type="entry name" value="Amd_phspho_trans"/>
    <property type="match status" value="1"/>
</dbReference>
<keyword evidence="5 7" id="KW-0658">Purine biosynthesis</keyword>
<feature type="binding site" evidence="7 11">
    <location>
        <position position="454"/>
    </location>
    <ligand>
        <name>[4Fe-4S] cluster</name>
        <dbReference type="ChEBI" id="CHEBI:49883"/>
    </ligand>
</feature>
<keyword evidence="3 7" id="KW-0328">Glycosyltransferase</keyword>
<dbReference type="Pfam" id="PF13537">
    <property type="entry name" value="GATase_7"/>
    <property type="match status" value="1"/>
</dbReference>
<feature type="binding site" evidence="7 10">
    <location>
        <position position="361"/>
    </location>
    <ligand>
        <name>Mg(2+)</name>
        <dbReference type="ChEBI" id="CHEBI:18420"/>
    </ligand>
</feature>
<comment type="function">
    <text evidence="7">Catalyzes the formation of phosphoribosylamine from phosphoribosylpyrophosphate (PRPP) and glutamine.</text>
</comment>
<dbReference type="PANTHER" id="PTHR11907">
    <property type="entry name" value="AMIDOPHOSPHORIBOSYLTRANSFERASE"/>
    <property type="match status" value="1"/>
</dbReference>
<comment type="cofactor">
    <cofactor evidence="7 11">
        <name>[4Fe-4S] cluster</name>
        <dbReference type="ChEBI" id="CHEBI:49883"/>
    </cofactor>
    <text evidence="7 11">Binds 1 [4Fe-4S] cluster per subunit.</text>
</comment>
<comment type="pathway">
    <text evidence="1 7 8">Purine metabolism; IMP biosynthesis via de novo pathway; N(1)-(5-phospho-D-ribosyl)glycinamide from 5-phospho-alpha-D-ribose 1-diphosphate: step 1/2.</text>
</comment>
<dbReference type="PROSITE" id="PS51278">
    <property type="entry name" value="GATASE_TYPE_2"/>
    <property type="match status" value="1"/>
</dbReference>
<keyword evidence="6 7" id="KW-0315">Glutamine amidotransferase</keyword>
<proteinExistence type="inferred from homology"/>
<dbReference type="CDD" id="cd00715">
    <property type="entry name" value="GPATase_N"/>
    <property type="match status" value="1"/>
</dbReference>
<dbReference type="UniPathway" id="UPA00074">
    <property type="reaction ID" value="UER00124"/>
</dbReference>
<evidence type="ECO:0000313" key="13">
    <source>
        <dbReference type="EMBL" id="MBB3980619.1"/>
    </source>
</evidence>
<evidence type="ECO:0000256" key="7">
    <source>
        <dbReference type="HAMAP-Rule" id="MF_01931"/>
    </source>
</evidence>
<dbReference type="HAMAP" id="MF_01931">
    <property type="entry name" value="PurF"/>
    <property type="match status" value="1"/>
</dbReference>
<dbReference type="EMBL" id="JACIEB010000001">
    <property type="protein sequence ID" value="MBB3980619.1"/>
    <property type="molecule type" value="Genomic_DNA"/>
</dbReference>
<dbReference type="AlphaFoldDB" id="A0A7W6DDK6"/>
<evidence type="ECO:0000256" key="1">
    <source>
        <dbReference type="ARBA" id="ARBA00005209"/>
    </source>
</evidence>
<feature type="binding site" evidence="7 10">
    <location>
        <position position="362"/>
    </location>
    <ligand>
        <name>Mg(2+)</name>
        <dbReference type="ChEBI" id="CHEBI:18420"/>
    </ligand>
</feature>
<evidence type="ECO:0000256" key="6">
    <source>
        <dbReference type="ARBA" id="ARBA00022962"/>
    </source>
</evidence>
<dbReference type="SUPFAM" id="SSF53271">
    <property type="entry name" value="PRTase-like"/>
    <property type="match status" value="1"/>
</dbReference>
<dbReference type="SUPFAM" id="SSF56235">
    <property type="entry name" value="N-terminal nucleophile aminohydrolases (Ntn hydrolases)"/>
    <property type="match status" value="1"/>
</dbReference>
<comment type="similarity">
    <text evidence="2 7 8">In the C-terminal section; belongs to the purine/pyrimidine phosphoribosyltransferase family.</text>
</comment>
<name>A0A7W6DDK6_9SPHN</name>
<dbReference type="Proteomes" id="UP000552757">
    <property type="component" value="Unassembled WGS sequence"/>
</dbReference>
<sequence>MISTNPFDDDKLREECGIFGISGADSASAIVALGLHALQHRGQEAAGITSWDGHDFHTHRAMGHVAGNFDRDDVIRGLPGGAACGHVRYSTTGETSLRNVQPLYAELNSGGFAIAHNGNISNAMKVRRELIRRGSIFQSTSDTEVIIHLVATSTYRTLIDKFIDALKQIEGAYSLIVMTPEGMIACRDPLGIRPLVMGKLGDSIIFASETVALDVVGAEHVRSIDPGELVIVTHDGEVRSHRPFGEQHPRPCIFEHVYFSRPDSIVDGSSVYSVRKAIGAQLAIENPVEADLVIPVPDSGVPAAIGYAQQSGIPFELGIIRSHYIGRTFIQPGDKVRHLGVKLKHNANRALINGQRIVLIDDSIVRGTTSLKIVQMMREAGAAEVHMRIASPPTKHSCFYGVDTPERTKLLAHRLDIGGMQDFIHADSLSFISIDGLYKALGEAKRADARPQYCDACFTGDYPTPLTDQDDVVVKDQLELLAERVV</sequence>
<feature type="domain" description="Glutamine amidotransferase type-2" evidence="12">
    <location>
        <begin position="16"/>
        <end position="235"/>
    </location>
</feature>
<keyword evidence="14" id="KW-1185">Reference proteome</keyword>
<reference evidence="13 14" key="1">
    <citation type="submission" date="2020-08" db="EMBL/GenBank/DDBJ databases">
        <title>Genomic Encyclopedia of Type Strains, Phase IV (KMG-IV): sequencing the most valuable type-strain genomes for metagenomic binning, comparative biology and taxonomic classification.</title>
        <authorList>
            <person name="Goeker M."/>
        </authorList>
    </citation>
    <scope>NUCLEOTIDE SEQUENCE [LARGE SCALE GENOMIC DNA]</scope>
    <source>
        <strain evidence="13 14">DSM 29348</strain>
    </source>
</reference>
<dbReference type="GO" id="GO:0000287">
    <property type="term" value="F:magnesium ion binding"/>
    <property type="evidence" value="ECO:0007669"/>
    <property type="project" value="UniProtKB-UniRule"/>
</dbReference>
<organism evidence="13 14">
    <name type="scientific">Sphingobium fontiphilum</name>
    <dbReference type="NCBI Taxonomy" id="944425"/>
    <lineage>
        <taxon>Bacteria</taxon>
        <taxon>Pseudomonadati</taxon>
        <taxon>Pseudomonadota</taxon>
        <taxon>Alphaproteobacteria</taxon>
        <taxon>Sphingomonadales</taxon>
        <taxon>Sphingomonadaceae</taxon>
        <taxon>Sphingobium</taxon>
    </lineage>
</organism>
<protein>
    <recommendedName>
        <fullName evidence="7">Amidophosphoribosyltransferase</fullName>
        <shortName evidence="7">ATase</shortName>
        <ecNumber evidence="7">2.4.2.14</ecNumber>
    </recommendedName>
    <alternativeName>
        <fullName evidence="7">Glutamine phosphoribosylpyrophosphate amidotransferase</fullName>
        <shortName evidence="7">GPATase</shortName>
    </alternativeName>
</protein>
<keyword evidence="7 11" id="KW-0411">Iron-sulfur</keyword>